<reference evidence="13 14" key="1">
    <citation type="submission" date="2020-11" db="EMBL/GenBank/DDBJ databases">
        <authorList>
            <person name="Wallbank WR R."/>
            <person name="Pardo Diaz C."/>
            <person name="Kozak K."/>
            <person name="Martin S."/>
            <person name="Jiggins C."/>
            <person name="Moest M."/>
            <person name="Warren A I."/>
            <person name="Generalovic N T."/>
            <person name="Byers J.R.P. K."/>
            <person name="Montejo-Kovacevich G."/>
            <person name="Yen C E."/>
        </authorList>
    </citation>
    <scope>NUCLEOTIDE SEQUENCE [LARGE SCALE GENOMIC DNA]</scope>
</reference>
<dbReference type="InterPro" id="IPR012340">
    <property type="entry name" value="NA-bd_OB-fold"/>
</dbReference>
<keyword evidence="3" id="KW-0436">Ligase</keyword>
<dbReference type="Gene3D" id="3.30.1360.30">
    <property type="entry name" value="GAD-like domain"/>
    <property type="match status" value="1"/>
</dbReference>
<dbReference type="InParanoid" id="A0A7R8UGP4"/>
<evidence type="ECO:0000313" key="14">
    <source>
        <dbReference type="Proteomes" id="UP000594454"/>
    </source>
</evidence>
<evidence type="ECO:0000256" key="8">
    <source>
        <dbReference type="ARBA" id="ARBA00022989"/>
    </source>
</evidence>
<keyword evidence="14" id="KW-1185">Reference proteome</keyword>
<feature type="domain" description="Aminoacyl-transfer RNA synthetases class-II family profile" evidence="12">
    <location>
        <begin position="609"/>
        <end position="1028"/>
    </location>
</feature>
<dbReference type="NCBIfam" id="TIGR00459">
    <property type="entry name" value="aspS_bact"/>
    <property type="match status" value="1"/>
</dbReference>
<dbReference type="PANTHER" id="PTHR22594">
    <property type="entry name" value="ASPARTYL/LYSYL-TRNA SYNTHETASE"/>
    <property type="match status" value="1"/>
</dbReference>
<keyword evidence="4" id="KW-0812">Transmembrane</keyword>
<dbReference type="PRINTS" id="PR01042">
    <property type="entry name" value="TRNASYNTHASP"/>
</dbReference>
<keyword evidence="6" id="KW-0067">ATP-binding</keyword>
<accession>A0A7R8UGP4</accession>
<dbReference type="GO" id="GO:0003676">
    <property type="term" value="F:nucleic acid binding"/>
    <property type="evidence" value="ECO:0007669"/>
    <property type="project" value="InterPro"/>
</dbReference>
<dbReference type="SUPFAM" id="SSF55261">
    <property type="entry name" value="GAD domain-like"/>
    <property type="match status" value="1"/>
</dbReference>
<evidence type="ECO:0000256" key="2">
    <source>
        <dbReference type="ARBA" id="ARBA00006303"/>
    </source>
</evidence>
<dbReference type="InterPro" id="IPR045864">
    <property type="entry name" value="aa-tRNA-synth_II/BPL/LPL"/>
</dbReference>
<dbReference type="Gene3D" id="3.30.930.10">
    <property type="entry name" value="Bira Bifunctional Protein, Domain 2"/>
    <property type="match status" value="1"/>
</dbReference>
<proteinExistence type="inferred from homology"/>
<keyword evidence="7" id="KW-0648">Protein biosynthesis</keyword>
<sequence length="1091" mass="125308">MFHSFYNLMGELLYFADRNFYCDWWNANNIDTFWRTWNMPVHRWCVRHVYIPMVEMGYKSQTASMIVFFISAFFHEYLVSVPLKTFKIWAFLGMMGQIPLSSISKFMEKKFGPRWGKKFSWIIFLASHRIPQTLRVLLSRELTGYQILRKQSITNIPRMNWNRGNRSGPANVTPLMDVGLANLMMQQPPPPPPVMVNCGELRAEHQGQYVEMTGRLGKKRISRFAEIRDRHGITQLLINEEMTPRLARKFSNLPESSVITILGKVMLRPTSYRNESLQTGEIEVEVEELTGTIMPANHSYNQKRSYSTMANTKFKGITSTEFKRAVSDNLIKYFDNRELTCNDLRVDDVGKNVQLVGWLHSVANSKFQQLKDGYGQTQIIVENHRSLDKLDEKSLLLVKGRVVARPKSNRNVSIETGDIEVVVDDLKILDPEEPYEGPVKEKPQKPTPTEESPKESSRAISPIPKTADLNIYTTRTHTCGELTSTNVNEEVVLCGWLEFQRMNKFIVLRDGYGHTQVILSPELKEMKLDDIPFESILRVEGTVIPRPTHMRNPDMKTGEIEVSAKKIEVLNEAMPNLPIEVREHNRSREALRMEHRYIDLRFADMQKNLRMRSAVLMKMREFLVNQVGFVEVETPTLFRRTPGGAQEFVVPTRNHGHFYSLVQSPQQFKQMLMAGAIDRYFQIARCYRDEATRPDRQPEFTQLDIEMSFTDRESIIQLIEDLLVHCLPQNEEPITKPFPRITYAEAMEKYGSDKPDMRFDMMFKNVTDILATNAQLKKDISNFGAYSILVKKQNAHLSAALKKQFETLAVGTGCKMVAHKINRQSGAEWTKEALNKLLSHEVMKSLWTSLQLEKGDLLLMAFGSKEAAQNLLGKVRLLYVEDLEKRDLIPKRKNNKYNFLWVVDFPMFTRSESDPDVLESTHHPFTAPHEEDRELLKEKENLDQIRSQAYDLVLNGQEIGGGSIRIHDHEEQLFVLEDILKIPHEHLQHLLSALNSGCPPHGGIALGIDRLMSILCNTKSIRDVIAFPKGLNGKDHLSKAPVPISEEEKELYGLVAMSDVPIEKEEEAEEDEGSGAEEMDTAEVETKTEKV</sequence>
<dbReference type="EMBL" id="LR899009">
    <property type="protein sequence ID" value="CAD7080273.1"/>
    <property type="molecule type" value="Genomic_DNA"/>
</dbReference>
<dbReference type="InterPro" id="IPR002312">
    <property type="entry name" value="Asp/Asn-tRNA-synth_IIb"/>
</dbReference>
<dbReference type="Proteomes" id="UP000594454">
    <property type="component" value="Chromosome 1"/>
</dbReference>
<name>A0A7R8UGP4_HERIL</name>
<dbReference type="CDD" id="cd04317">
    <property type="entry name" value="EcAspRS_like_N"/>
    <property type="match status" value="1"/>
</dbReference>
<dbReference type="Pfam" id="PF00152">
    <property type="entry name" value="tRNA-synt_2"/>
    <property type="match status" value="1"/>
</dbReference>
<dbReference type="GO" id="GO:0016020">
    <property type="term" value="C:membrane"/>
    <property type="evidence" value="ECO:0007669"/>
    <property type="project" value="UniProtKB-SubCell"/>
</dbReference>
<evidence type="ECO:0000259" key="12">
    <source>
        <dbReference type="PROSITE" id="PS50862"/>
    </source>
</evidence>
<feature type="region of interest" description="Disordered" evidence="11">
    <location>
        <begin position="1059"/>
        <end position="1091"/>
    </location>
</feature>
<comment type="subcellular location">
    <subcellularLocation>
        <location evidence="1">Membrane</location>
        <topology evidence="1">Multi-pass membrane protein</topology>
    </subcellularLocation>
</comment>
<dbReference type="InterPro" id="IPR004364">
    <property type="entry name" value="Aa-tRNA-synt_II"/>
</dbReference>
<dbReference type="InterPro" id="IPR004299">
    <property type="entry name" value="MBOAT_fam"/>
</dbReference>
<evidence type="ECO:0000256" key="1">
    <source>
        <dbReference type="ARBA" id="ARBA00004141"/>
    </source>
</evidence>
<keyword evidence="9" id="KW-0472">Membrane</keyword>
<dbReference type="GO" id="GO:0006422">
    <property type="term" value="P:aspartyl-tRNA aminoacylation"/>
    <property type="evidence" value="ECO:0007669"/>
    <property type="project" value="TreeGrafter"/>
</dbReference>
<dbReference type="HAMAP" id="MF_00044">
    <property type="entry name" value="Asp_tRNA_synth_type1"/>
    <property type="match status" value="1"/>
</dbReference>
<dbReference type="PROSITE" id="PS50862">
    <property type="entry name" value="AA_TRNA_LIGASE_II"/>
    <property type="match status" value="1"/>
</dbReference>
<keyword evidence="8" id="KW-1133">Transmembrane helix</keyword>
<evidence type="ECO:0000256" key="7">
    <source>
        <dbReference type="ARBA" id="ARBA00022917"/>
    </source>
</evidence>
<dbReference type="InterPro" id="IPR047089">
    <property type="entry name" value="Asp-tRNA-ligase_1_N"/>
</dbReference>
<feature type="region of interest" description="Disordered" evidence="11">
    <location>
        <begin position="432"/>
        <end position="462"/>
    </location>
</feature>
<evidence type="ECO:0000256" key="5">
    <source>
        <dbReference type="ARBA" id="ARBA00022741"/>
    </source>
</evidence>
<dbReference type="GO" id="GO:0005524">
    <property type="term" value="F:ATP binding"/>
    <property type="evidence" value="ECO:0007669"/>
    <property type="project" value="UniProtKB-KW"/>
</dbReference>
<evidence type="ECO:0000256" key="3">
    <source>
        <dbReference type="ARBA" id="ARBA00022598"/>
    </source>
</evidence>
<dbReference type="FunCoup" id="A0A7R8UGP4">
    <property type="interactions" value="1794"/>
</dbReference>
<dbReference type="InterPro" id="IPR004115">
    <property type="entry name" value="GAD-like_sf"/>
</dbReference>
<protein>
    <recommendedName>
        <fullName evidence="12">Aminoacyl-transfer RNA synthetases class-II family profile domain-containing protein</fullName>
    </recommendedName>
</protein>
<evidence type="ECO:0000313" key="13">
    <source>
        <dbReference type="EMBL" id="CAD7080273.1"/>
    </source>
</evidence>
<evidence type="ECO:0000256" key="6">
    <source>
        <dbReference type="ARBA" id="ARBA00022840"/>
    </source>
</evidence>
<evidence type="ECO:0000256" key="10">
    <source>
        <dbReference type="ARBA" id="ARBA00023146"/>
    </source>
</evidence>
<dbReference type="InterPro" id="IPR004524">
    <property type="entry name" value="Asp-tRNA-ligase_1"/>
</dbReference>
<comment type="similarity">
    <text evidence="2">Belongs to the class-II aminoacyl-tRNA synthetase family. Type 1 subfamily.</text>
</comment>
<dbReference type="GO" id="GO:0004815">
    <property type="term" value="F:aspartate-tRNA ligase activity"/>
    <property type="evidence" value="ECO:0007669"/>
    <property type="project" value="TreeGrafter"/>
</dbReference>
<organism evidence="13 14">
    <name type="scientific">Hermetia illucens</name>
    <name type="common">Black soldier fly</name>
    <dbReference type="NCBI Taxonomy" id="343691"/>
    <lineage>
        <taxon>Eukaryota</taxon>
        <taxon>Metazoa</taxon>
        <taxon>Ecdysozoa</taxon>
        <taxon>Arthropoda</taxon>
        <taxon>Hexapoda</taxon>
        <taxon>Insecta</taxon>
        <taxon>Pterygota</taxon>
        <taxon>Neoptera</taxon>
        <taxon>Endopterygota</taxon>
        <taxon>Diptera</taxon>
        <taxon>Brachycera</taxon>
        <taxon>Stratiomyomorpha</taxon>
        <taxon>Stratiomyidae</taxon>
        <taxon>Hermetiinae</taxon>
        <taxon>Hermetia</taxon>
    </lineage>
</organism>
<keyword evidence="10" id="KW-0030">Aminoacyl-tRNA synthetase</keyword>
<dbReference type="OrthoDB" id="439710at2759"/>
<dbReference type="InterPro" id="IPR006195">
    <property type="entry name" value="aa-tRNA-synth_II"/>
</dbReference>
<dbReference type="SUPFAM" id="SSF55681">
    <property type="entry name" value="Class II aaRS and biotin synthetases"/>
    <property type="match status" value="1"/>
</dbReference>
<dbReference type="AlphaFoldDB" id="A0A7R8UGP4"/>
<dbReference type="Gene3D" id="2.40.50.140">
    <property type="entry name" value="Nucleic acid-binding proteins"/>
    <property type="match status" value="3"/>
</dbReference>
<feature type="compositionally biased region" description="Acidic residues" evidence="11">
    <location>
        <begin position="1064"/>
        <end position="1083"/>
    </location>
</feature>
<evidence type="ECO:0000256" key="4">
    <source>
        <dbReference type="ARBA" id="ARBA00022692"/>
    </source>
</evidence>
<gene>
    <name evidence="13" type="ORF">HERILL_LOCUS3437</name>
</gene>
<dbReference type="PANTHER" id="PTHR22594:SF5">
    <property type="entry name" value="ASPARTATE--TRNA LIGASE, MITOCHONDRIAL"/>
    <property type="match status" value="1"/>
</dbReference>
<dbReference type="Pfam" id="PF01336">
    <property type="entry name" value="tRNA_anti-codon"/>
    <property type="match status" value="2"/>
</dbReference>
<dbReference type="InterPro" id="IPR004365">
    <property type="entry name" value="NA-bd_OB_tRNA"/>
</dbReference>
<evidence type="ECO:0000256" key="11">
    <source>
        <dbReference type="SAM" id="MobiDB-lite"/>
    </source>
</evidence>
<dbReference type="NCBIfam" id="NF001750">
    <property type="entry name" value="PRK00476.1"/>
    <property type="match status" value="1"/>
</dbReference>
<dbReference type="Pfam" id="PF03062">
    <property type="entry name" value="MBOAT"/>
    <property type="match status" value="1"/>
</dbReference>
<dbReference type="SUPFAM" id="SSF50249">
    <property type="entry name" value="Nucleic acid-binding proteins"/>
    <property type="match status" value="3"/>
</dbReference>
<keyword evidence="5" id="KW-0547">Nucleotide-binding</keyword>
<dbReference type="GO" id="GO:0005739">
    <property type="term" value="C:mitochondrion"/>
    <property type="evidence" value="ECO:0007669"/>
    <property type="project" value="TreeGrafter"/>
</dbReference>
<evidence type="ECO:0000256" key="9">
    <source>
        <dbReference type="ARBA" id="ARBA00023136"/>
    </source>
</evidence>